<name>A0A6C0ICB7_9ZZZZ</name>
<dbReference type="EMBL" id="MN740153">
    <property type="protein sequence ID" value="QHT90379.1"/>
    <property type="molecule type" value="Genomic_DNA"/>
</dbReference>
<organism evidence="1">
    <name type="scientific">viral metagenome</name>
    <dbReference type="NCBI Taxonomy" id="1070528"/>
    <lineage>
        <taxon>unclassified sequences</taxon>
        <taxon>metagenomes</taxon>
        <taxon>organismal metagenomes</taxon>
    </lineage>
</organism>
<protein>
    <submittedName>
        <fullName evidence="1">Uncharacterized protein</fullName>
    </submittedName>
</protein>
<proteinExistence type="predicted"/>
<reference evidence="1" key="1">
    <citation type="journal article" date="2020" name="Nature">
        <title>Giant virus diversity and host interactions through global metagenomics.</title>
        <authorList>
            <person name="Schulz F."/>
            <person name="Roux S."/>
            <person name="Paez-Espino D."/>
            <person name="Jungbluth S."/>
            <person name="Walsh D.A."/>
            <person name="Denef V.J."/>
            <person name="McMahon K.D."/>
            <person name="Konstantinidis K.T."/>
            <person name="Eloe-Fadrosh E.A."/>
            <person name="Kyrpides N.C."/>
            <person name="Woyke T."/>
        </authorList>
    </citation>
    <scope>NUCLEOTIDE SEQUENCE</scope>
    <source>
        <strain evidence="1">GVMAG-M-3300023184-68</strain>
    </source>
</reference>
<evidence type="ECO:0000313" key="1">
    <source>
        <dbReference type="EMBL" id="QHT90379.1"/>
    </source>
</evidence>
<sequence length="60" mass="7405">MGTDADMVVDTRIRTRTHTRTRICTRTRIRIRIRIRTRMIRMMEEIIVQQPHRFIVPNWV</sequence>
<dbReference type="AlphaFoldDB" id="A0A6C0ICB7"/>
<accession>A0A6C0ICB7</accession>